<protein>
    <submittedName>
        <fullName evidence="2">B-box zinc finger protein 32</fullName>
    </submittedName>
</protein>
<name>A0A834SL27_9FABA</name>
<keyword evidence="3" id="KW-1185">Reference proteome</keyword>
<gene>
    <name evidence="2" type="ORF">G2W53_037985</name>
</gene>
<dbReference type="EMBL" id="JAAIUW010000012">
    <property type="protein sequence ID" value="KAF7805824.1"/>
    <property type="molecule type" value="Genomic_DNA"/>
</dbReference>
<feature type="compositionally biased region" description="Basic and acidic residues" evidence="1">
    <location>
        <begin position="1"/>
        <end position="21"/>
    </location>
</feature>
<organism evidence="2 3">
    <name type="scientific">Senna tora</name>
    <dbReference type="NCBI Taxonomy" id="362788"/>
    <lineage>
        <taxon>Eukaryota</taxon>
        <taxon>Viridiplantae</taxon>
        <taxon>Streptophyta</taxon>
        <taxon>Embryophyta</taxon>
        <taxon>Tracheophyta</taxon>
        <taxon>Spermatophyta</taxon>
        <taxon>Magnoliopsida</taxon>
        <taxon>eudicotyledons</taxon>
        <taxon>Gunneridae</taxon>
        <taxon>Pentapetalae</taxon>
        <taxon>rosids</taxon>
        <taxon>fabids</taxon>
        <taxon>Fabales</taxon>
        <taxon>Fabaceae</taxon>
        <taxon>Caesalpinioideae</taxon>
        <taxon>Cassia clade</taxon>
        <taxon>Senna</taxon>
    </lineage>
</organism>
<dbReference type="Proteomes" id="UP000634136">
    <property type="component" value="Unassembled WGS sequence"/>
</dbReference>
<evidence type="ECO:0000313" key="3">
    <source>
        <dbReference type="Proteomes" id="UP000634136"/>
    </source>
</evidence>
<dbReference type="AlphaFoldDB" id="A0A834SL27"/>
<feature type="region of interest" description="Disordered" evidence="1">
    <location>
        <begin position="1"/>
        <end position="23"/>
    </location>
</feature>
<accession>A0A834SL27</accession>
<evidence type="ECO:0000256" key="1">
    <source>
        <dbReference type="SAM" id="MobiDB-lite"/>
    </source>
</evidence>
<reference evidence="2" key="1">
    <citation type="submission" date="2020-09" db="EMBL/GenBank/DDBJ databases">
        <title>Genome-Enabled Discovery of Anthraquinone Biosynthesis in Senna tora.</title>
        <authorList>
            <person name="Kang S.-H."/>
            <person name="Pandey R.P."/>
            <person name="Lee C.-M."/>
            <person name="Sim J.-S."/>
            <person name="Jeong J.-T."/>
            <person name="Choi B.-S."/>
            <person name="Jung M."/>
            <person name="Ginzburg D."/>
            <person name="Zhao K."/>
            <person name="Won S.Y."/>
            <person name="Oh T.-J."/>
            <person name="Yu Y."/>
            <person name="Kim N.-H."/>
            <person name="Lee O.R."/>
            <person name="Lee T.-H."/>
            <person name="Bashyal P."/>
            <person name="Kim T.-S."/>
            <person name="Lee W.-H."/>
            <person name="Kawkins C."/>
            <person name="Kim C.-K."/>
            <person name="Kim J.S."/>
            <person name="Ahn B.O."/>
            <person name="Rhee S.Y."/>
            <person name="Sohng J.K."/>
        </authorList>
    </citation>
    <scope>NUCLEOTIDE SEQUENCE</scope>
    <source>
        <tissue evidence="2">Leaf</tissue>
    </source>
</reference>
<sequence length="116" mass="13208">MEMFRVKTEVKEETEDHVKRERNSRKRRKILFSSRTLCAVSVGTRTGRNNNLDNGSPPRNKIPSCKILACIAEKASNVPEGQEISIMNPFVTISTQIRIISLAIQRSLHFTELTTH</sequence>
<proteinExistence type="predicted"/>
<evidence type="ECO:0000313" key="2">
    <source>
        <dbReference type="EMBL" id="KAF7805824.1"/>
    </source>
</evidence>
<comment type="caution">
    <text evidence="2">The sequence shown here is derived from an EMBL/GenBank/DDBJ whole genome shotgun (WGS) entry which is preliminary data.</text>
</comment>